<evidence type="ECO:0000256" key="6">
    <source>
        <dbReference type="ARBA" id="ARBA00023136"/>
    </source>
</evidence>
<protein>
    <submittedName>
        <fullName evidence="9">Quaternary ammonium compound-resistance protein SugE</fullName>
    </submittedName>
</protein>
<comment type="similarity">
    <text evidence="7">Belongs to the drug/metabolite transporter (DMT) superfamily. Small multidrug resistance (SMR) (TC 2.A.7.1) family.</text>
</comment>
<keyword evidence="4 7" id="KW-0812">Transmembrane</keyword>
<keyword evidence="6 8" id="KW-0472">Membrane</keyword>
<dbReference type="AlphaFoldDB" id="A0A1H3YUL5"/>
<dbReference type="Pfam" id="PF00893">
    <property type="entry name" value="Multi_Drug_Res"/>
    <property type="match status" value="1"/>
</dbReference>
<keyword evidence="5 8" id="KW-1133">Transmembrane helix</keyword>
<feature type="transmembrane region" description="Helical" evidence="8">
    <location>
        <begin position="82"/>
        <end position="103"/>
    </location>
</feature>
<evidence type="ECO:0000256" key="5">
    <source>
        <dbReference type="ARBA" id="ARBA00022989"/>
    </source>
</evidence>
<organism evidence="9 10">
    <name type="scientific">Bowdeniella nasicola</name>
    <dbReference type="NCBI Taxonomy" id="208480"/>
    <lineage>
        <taxon>Bacteria</taxon>
        <taxon>Bacillati</taxon>
        <taxon>Actinomycetota</taxon>
        <taxon>Actinomycetes</taxon>
        <taxon>Actinomycetales</taxon>
        <taxon>Actinomycetaceae</taxon>
        <taxon>Bowdeniella</taxon>
    </lineage>
</organism>
<proteinExistence type="inferred from homology"/>
<evidence type="ECO:0000256" key="3">
    <source>
        <dbReference type="ARBA" id="ARBA00022475"/>
    </source>
</evidence>
<dbReference type="SUPFAM" id="SSF103481">
    <property type="entry name" value="Multidrug resistance efflux transporter EmrE"/>
    <property type="match status" value="1"/>
</dbReference>
<accession>A0A1H3YUL5</accession>
<evidence type="ECO:0000256" key="2">
    <source>
        <dbReference type="ARBA" id="ARBA00022448"/>
    </source>
</evidence>
<dbReference type="Proteomes" id="UP000199288">
    <property type="component" value="Unassembled WGS sequence"/>
</dbReference>
<reference evidence="10" key="1">
    <citation type="submission" date="2016-10" db="EMBL/GenBank/DDBJ databases">
        <authorList>
            <person name="Varghese N."/>
            <person name="Submissions S."/>
        </authorList>
    </citation>
    <scope>NUCLEOTIDE SEQUENCE [LARGE SCALE GENOMIC DNA]</scope>
    <source>
        <strain evidence="10">KPR-1</strain>
    </source>
</reference>
<keyword evidence="10" id="KW-1185">Reference proteome</keyword>
<keyword evidence="2" id="KW-0813">Transport</keyword>
<evidence type="ECO:0000256" key="8">
    <source>
        <dbReference type="SAM" id="Phobius"/>
    </source>
</evidence>
<sequence>MPWVILIVSGAFETMWAVALAKTEGFTKLVPMIWFVIGAVISMGGLGIALKHIPVGTGYAVWVAVGAVTTLAYAVITGAETLTVAKLFLVLGIVACVAGLNILSDPAVGPNARP</sequence>
<dbReference type="InterPro" id="IPR045324">
    <property type="entry name" value="Small_multidrug_res"/>
</dbReference>
<dbReference type="InterPro" id="IPR037185">
    <property type="entry name" value="EmrE-like"/>
</dbReference>
<name>A0A1H3YUL5_9ACTO</name>
<evidence type="ECO:0000313" key="10">
    <source>
        <dbReference type="Proteomes" id="UP000199288"/>
    </source>
</evidence>
<evidence type="ECO:0000256" key="1">
    <source>
        <dbReference type="ARBA" id="ARBA00004651"/>
    </source>
</evidence>
<dbReference type="RefSeq" id="WP_092563005.1">
    <property type="nucleotide sequence ID" value="NZ_FNQV01000005.1"/>
</dbReference>
<comment type="subcellular location">
    <subcellularLocation>
        <location evidence="1 7">Cell membrane</location>
        <topology evidence="1 7">Multi-pass membrane protein</topology>
    </subcellularLocation>
</comment>
<dbReference type="GO" id="GO:0022857">
    <property type="term" value="F:transmembrane transporter activity"/>
    <property type="evidence" value="ECO:0007669"/>
    <property type="project" value="InterPro"/>
</dbReference>
<feature type="transmembrane region" description="Helical" evidence="8">
    <location>
        <begin position="57"/>
        <end position="76"/>
    </location>
</feature>
<dbReference type="PANTHER" id="PTHR30561:SF0">
    <property type="entry name" value="GUANIDINIUM EXPORTER"/>
    <property type="match status" value="1"/>
</dbReference>
<evidence type="ECO:0000256" key="7">
    <source>
        <dbReference type="RuleBase" id="RU003942"/>
    </source>
</evidence>
<dbReference type="Gene3D" id="1.10.3730.20">
    <property type="match status" value="1"/>
</dbReference>
<evidence type="ECO:0000256" key="4">
    <source>
        <dbReference type="ARBA" id="ARBA00022692"/>
    </source>
</evidence>
<dbReference type="OrthoDB" id="21828at2"/>
<dbReference type="GO" id="GO:0005886">
    <property type="term" value="C:plasma membrane"/>
    <property type="evidence" value="ECO:0007669"/>
    <property type="project" value="UniProtKB-SubCell"/>
</dbReference>
<evidence type="ECO:0000313" key="9">
    <source>
        <dbReference type="EMBL" id="SEA14891.1"/>
    </source>
</evidence>
<dbReference type="InterPro" id="IPR000390">
    <property type="entry name" value="Small_drug/metabolite_transptr"/>
</dbReference>
<keyword evidence="3" id="KW-1003">Cell membrane</keyword>
<dbReference type="EMBL" id="FNQV01000005">
    <property type="protein sequence ID" value="SEA14891.1"/>
    <property type="molecule type" value="Genomic_DNA"/>
</dbReference>
<dbReference type="PANTHER" id="PTHR30561">
    <property type="entry name" value="SMR FAMILY PROTON-DEPENDENT DRUG EFFLUX TRANSPORTER SUGE"/>
    <property type="match status" value="1"/>
</dbReference>
<gene>
    <name evidence="9" type="ORF">SAMN02910418_00993</name>
</gene>
<feature type="transmembrane region" description="Helical" evidence="8">
    <location>
        <begin position="31"/>
        <end position="50"/>
    </location>
</feature>